<dbReference type="Proteomes" id="UP000265515">
    <property type="component" value="Unassembled WGS sequence"/>
</dbReference>
<protein>
    <submittedName>
        <fullName evidence="2">Uncharacterized protein</fullName>
    </submittedName>
</protein>
<keyword evidence="3" id="KW-1185">Reference proteome</keyword>
<dbReference type="Gramene" id="GBG76278">
    <property type="protein sequence ID" value="GBG76278"/>
    <property type="gene ID" value="CBR_g22026"/>
</dbReference>
<comment type="caution">
    <text evidence="2">The sequence shown here is derived from an EMBL/GenBank/DDBJ whole genome shotgun (WGS) entry which is preliminary data.</text>
</comment>
<sequence>MRTRMGDLAMGKGLGPGLSHHPASQEADEWSDPEEVCRRSGRGDLFGGGDESPFERERPSSLRPQYVDTQAVHDSARSKGAESACGGGVLGQHPGRLRSGMASFSVVPPPSGELHLVSPPRRQLHRLVKGPRQRIEERLVGGPSPTKKVERVVERPTAGRTPSFAGDGRSPIEEAVQTDDVGWGGDDRMSMGGGGGFSQLGDLGLPPGESDSQGDLSVGMQAILDQISAMQPKTFTPAMHGELGASPAEVEVDEEATPPGETLAERLDRLDSRRACLLARANPRTEELTRLAAEEQQRQLGMFMEMPPDAQAAGHVDPVTEVRYGTQGQAAVLEAASAGAQGEATACQATSAGLHNEAVGSGDGRGEMGGGEAAGMSGEAQGLHATGFTAPGAPRPMPDQPLHDGQRLCVRNSIQRGFPVERFNVR</sequence>
<reference evidence="2 3" key="1">
    <citation type="journal article" date="2018" name="Cell">
        <title>The Chara Genome: Secondary Complexity and Implications for Plant Terrestrialization.</title>
        <authorList>
            <person name="Nishiyama T."/>
            <person name="Sakayama H."/>
            <person name="Vries J.D."/>
            <person name="Buschmann H."/>
            <person name="Saint-Marcoux D."/>
            <person name="Ullrich K.K."/>
            <person name="Haas F.B."/>
            <person name="Vanderstraeten L."/>
            <person name="Becker D."/>
            <person name="Lang D."/>
            <person name="Vosolsobe S."/>
            <person name="Rombauts S."/>
            <person name="Wilhelmsson P.K.I."/>
            <person name="Janitza P."/>
            <person name="Kern R."/>
            <person name="Heyl A."/>
            <person name="Rumpler F."/>
            <person name="Villalobos L.I.A.C."/>
            <person name="Clay J.M."/>
            <person name="Skokan R."/>
            <person name="Toyoda A."/>
            <person name="Suzuki Y."/>
            <person name="Kagoshima H."/>
            <person name="Schijlen E."/>
            <person name="Tajeshwar N."/>
            <person name="Catarino B."/>
            <person name="Hetherington A.J."/>
            <person name="Saltykova A."/>
            <person name="Bonnot C."/>
            <person name="Breuninger H."/>
            <person name="Symeonidi A."/>
            <person name="Radhakrishnan G.V."/>
            <person name="Van Nieuwerburgh F."/>
            <person name="Deforce D."/>
            <person name="Chang C."/>
            <person name="Karol K.G."/>
            <person name="Hedrich R."/>
            <person name="Ulvskov P."/>
            <person name="Glockner G."/>
            <person name="Delwiche C.F."/>
            <person name="Petrasek J."/>
            <person name="Van de Peer Y."/>
            <person name="Friml J."/>
            <person name="Beilby M."/>
            <person name="Dolan L."/>
            <person name="Kohara Y."/>
            <person name="Sugano S."/>
            <person name="Fujiyama A."/>
            <person name="Delaux P.-M."/>
            <person name="Quint M."/>
            <person name="TheiBen G."/>
            <person name="Hagemann M."/>
            <person name="Harholt J."/>
            <person name="Dunand C."/>
            <person name="Zachgo S."/>
            <person name="Langdale J."/>
            <person name="Maumus F."/>
            <person name="Straeten D.V.D."/>
            <person name="Gould S.B."/>
            <person name="Rensing S.A."/>
        </authorList>
    </citation>
    <scope>NUCLEOTIDE SEQUENCE [LARGE SCALE GENOMIC DNA]</scope>
    <source>
        <strain evidence="2 3">S276</strain>
    </source>
</reference>
<feature type="region of interest" description="Disordered" evidence="1">
    <location>
        <begin position="142"/>
        <end position="170"/>
    </location>
</feature>
<evidence type="ECO:0000256" key="1">
    <source>
        <dbReference type="SAM" id="MobiDB-lite"/>
    </source>
</evidence>
<dbReference type="AlphaFoldDB" id="A0A388L1Z3"/>
<organism evidence="2 3">
    <name type="scientific">Chara braunii</name>
    <name type="common">Braun's stonewort</name>
    <dbReference type="NCBI Taxonomy" id="69332"/>
    <lineage>
        <taxon>Eukaryota</taxon>
        <taxon>Viridiplantae</taxon>
        <taxon>Streptophyta</taxon>
        <taxon>Charophyceae</taxon>
        <taxon>Charales</taxon>
        <taxon>Characeae</taxon>
        <taxon>Chara</taxon>
    </lineage>
</organism>
<evidence type="ECO:0000313" key="3">
    <source>
        <dbReference type="Proteomes" id="UP000265515"/>
    </source>
</evidence>
<dbReference type="EMBL" id="BFEA01000241">
    <property type="protein sequence ID" value="GBG76278.1"/>
    <property type="molecule type" value="Genomic_DNA"/>
</dbReference>
<evidence type="ECO:0000313" key="2">
    <source>
        <dbReference type="EMBL" id="GBG76278.1"/>
    </source>
</evidence>
<name>A0A388L1Z3_CHABU</name>
<gene>
    <name evidence="2" type="ORF">CBR_g22026</name>
</gene>
<proteinExistence type="predicted"/>
<feature type="region of interest" description="Disordered" evidence="1">
    <location>
        <begin position="190"/>
        <end position="215"/>
    </location>
</feature>
<feature type="region of interest" description="Disordered" evidence="1">
    <location>
        <begin position="1"/>
        <end position="106"/>
    </location>
</feature>
<accession>A0A388L1Z3</accession>
<feature type="region of interest" description="Disordered" evidence="1">
    <location>
        <begin position="383"/>
        <end position="404"/>
    </location>
</feature>